<feature type="transmembrane region" description="Helical" evidence="1">
    <location>
        <begin position="15"/>
        <end position="35"/>
    </location>
</feature>
<evidence type="ECO:0000313" key="2">
    <source>
        <dbReference type="EMBL" id="MBX7481926.1"/>
    </source>
</evidence>
<protein>
    <recommendedName>
        <fullName evidence="4">Holin</fullName>
    </recommendedName>
</protein>
<keyword evidence="3" id="KW-1185">Reference proteome</keyword>
<keyword evidence="1" id="KW-1133">Transmembrane helix</keyword>
<accession>A0ABS7J3R1</accession>
<dbReference type="EMBL" id="JAIGNO010000002">
    <property type="protein sequence ID" value="MBX7481926.1"/>
    <property type="molecule type" value="Genomic_DNA"/>
</dbReference>
<reference evidence="2 3" key="1">
    <citation type="submission" date="2021-08" db="EMBL/GenBank/DDBJ databases">
        <title>Comparative Genomics Analysis of the Genus Qipengyuania Reveals Extensive Genetic Diversity and Metabolic Versatility, Including the Description of Fifteen Novel Species.</title>
        <authorList>
            <person name="Liu Y."/>
        </authorList>
    </citation>
    <scope>NUCLEOTIDE SEQUENCE [LARGE SCALE GENOMIC DNA]</scope>
    <source>
        <strain evidence="2 3">6D47A</strain>
    </source>
</reference>
<evidence type="ECO:0008006" key="4">
    <source>
        <dbReference type="Google" id="ProtNLM"/>
    </source>
</evidence>
<name>A0ABS7J3R1_9SPHN</name>
<evidence type="ECO:0000313" key="3">
    <source>
        <dbReference type="Proteomes" id="UP000755104"/>
    </source>
</evidence>
<dbReference type="Proteomes" id="UP000755104">
    <property type="component" value="Unassembled WGS sequence"/>
</dbReference>
<dbReference type="RefSeq" id="WP_221556351.1">
    <property type="nucleotide sequence ID" value="NZ_JAIGNO010000002.1"/>
</dbReference>
<gene>
    <name evidence="2" type="ORF">K3174_05240</name>
</gene>
<comment type="caution">
    <text evidence="2">The sequence shown here is derived from an EMBL/GenBank/DDBJ whole genome shotgun (WGS) entry which is preliminary data.</text>
</comment>
<keyword evidence="1" id="KW-0812">Transmembrane</keyword>
<evidence type="ECO:0000256" key="1">
    <source>
        <dbReference type="SAM" id="Phobius"/>
    </source>
</evidence>
<sequence length="82" mass="9470">MLDRFIELLDRHQRAITICAALWFWASTAVYARFVALPDMPQAVKDGFFWASVAANAGWWGFLRPKIESRRKELAAPENEED</sequence>
<proteinExistence type="predicted"/>
<keyword evidence="1" id="KW-0472">Membrane</keyword>
<organism evidence="2 3">
    <name type="scientific">Qipengyuania qiaonensis</name>
    <dbReference type="NCBI Taxonomy" id="2867240"/>
    <lineage>
        <taxon>Bacteria</taxon>
        <taxon>Pseudomonadati</taxon>
        <taxon>Pseudomonadota</taxon>
        <taxon>Alphaproteobacteria</taxon>
        <taxon>Sphingomonadales</taxon>
        <taxon>Erythrobacteraceae</taxon>
        <taxon>Qipengyuania</taxon>
    </lineage>
</organism>